<dbReference type="EMBL" id="KI968921">
    <property type="protein sequence ID" value="EUN20635.1"/>
    <property type="molecule type" value="Genomic_DNA"/>
</dbReference>
<sequence length="49" mass="5507">MFNICIASPRRKVVVRLPKLPTVLVVRKAPYEKVSYTGKLKAPMHGTIV</sequence>
<accession>W7E3T9</accession>
<dbReference type="AlphaFoldDB" id="W7E3T9"/>
<dbReference type="HOGENOM" id="CLU_3142796_0_0_1"/>
<protein>
    <submittedName>
        <fullName evidence="1">Uncharacterized protein</fullName>
    </submittedName>
</protein>
<dbReference type="Proteomes" id="UP000054337">
    <property type="component" value="Unassembled WGS sequence"/>
</dbReference>
<dbReference type="RefSeq" id="XP_014550209.1">
    <property type="nucleotide sequence ID" value="XM_014694723.1"/>
</dbReference>
<dbReference type="GeneID" id="26250861"/>
<organism evidence="1 2">
    <name type="scientific">Bipolaris victoriae (strain FI3)</name>
    <name type="common">Victoria blight of oats agent</name>
    <name type="synonym">Cochliobolus victoriae</name>
    <dbReference type="NCBI Taxonomy" id="930091"/>
    <lineage>
        <taxon>Eukaryota</taxon>
        <taxon>Fungi</taxon>
        <taxon>Dikarya</taxon>
        <taxon>Ascomycota</taxon>
        <taxon>Pezizomycotina</taxon>
        <taxon>Dothideomycetes</taxon>
        <taxon>Pleosporomycetidae</taxon>
        <taxon>Pleosporales</taxon>
        <taxon>Pleosporineae</taxon>
        <taxon>Pleosporaceae</taxon>
        <taxon>Bipolaris</taxon>
    </lineage>
</organism>
<name>W7E3T9_BIPV3</name>
<evidence type="ECO:0000313" key="2">
    <source>
        <dbReference type="Proteomes" id="UP000054337"/>
    </source>
</evidence>
<reference evidence="1 2" key="1">
    <citation type="journal article" date="2013" name="PLoS Genet.">
        <title>Comparative genome structure, secondary metabolite, and effector coding capacity across Cochliobolus pathogens.</title>
        <authorList>
            <person name="Condon B.J."/>
            <person name="Leng Y."/>
            <person name="Wu D."/>
            <person name="Bushley K.E."/>
            <person name="Ohm R.A."/>
            <person name="Otillar R."/>
            <person name="Martin J."/>
            <person name="Schackwitz W."/>
            <person name="Grimwood J."/>
            <person name="MohdZainudin N."/>
            <person name="Xue C."/>
            <person name="Wang R."/>
            <person name="Manning V.A."/>
            <person name="Dhillon B."/>
            <person name="Tu Z.J."/>
            <person name="Steffenson B.J."/>
            <person name="Salamov A."/>
            <person name="Sun H."/>
            <person name="Lowry S."/>
            <person name="LaButti K."/>
            <person name="Han J."/>
            <person name="Copeland A."/>
            <person name="Lindquist E."/>
            <person name="Barry K."/>
            <person name="Schmutz J."/>
            <person name="Baker S.E."/>
            <person name="Ciuffetti L.M."/>
            <person name="Grigoriev I.V."/>
            <person name="Zhong S."/>
            <person name="Turgeon B.G."/>
        </authorList>
    </citation>
    <scope>NUCLEOTIDE SEQUENCE [LARGE SCALE GENOMIC DNA]</scope>
    <source>
        <strain evidence="1 2">FI3</strain>
    </source>
</reference>
<proteinExistence type="predicted"/>
<gene>
    <name evidence="1" type="ORF">COCVIDRAFT_116105</name>
</gene>
<keyword evidence="2" id="KW-1185">Reference proteome</keyword>
<evidence type="ECO:0000313" key="1">
    <source>
        <dbReference type="EMBL" id="EUN20635.1"/>
    </source>
</evidence>